<comment type="caution">
    <text evidence="6">The sequence shown here is derived from an EMBL/GenBank/DDBJ whole genome shotgun (WGS) entry which is preliminary data.</text>
</comment>
<evidence type="ECO:0000256" key="3">
    <source>
        <dbReference type="ARBA" id="ARBA00023125"/>
    </source>
</evidence>
<evidence type="ECO:0000313" key="7">
    <source>
        <dbReference type="Proteomes" id="UP001321492"/>
    </source>
</evidence>
<dbReference type="RefSeq" id="WP_283742197.1">
    <property type="nucleotide sequence ID" value="NZ_JASJEV010000020.1"/>
</dbReference>
<keyword evidence="2" id="KW-0805">Transcription regulation</keyword>
<evidence type="ECO:0000313" key="6">
    <source>
        <dbReference type="EMBL" id="MDJ1160196.1"/>
    </source>
</evidence>
<protein>
    <submittedName>
        <fullName evidence="6">LysR substrate-binding domain-containing protein</fullName>
    </submittedName>
</protein>
<evidence type="ECO:0000256" key="2">
    <source>
        <dbReference type="ARBA" id="ARBA00023015"/>
    </source>
</evidence>
<organism evidence="6 7">
    <name type="scientific">Chelatococcus albus</name>
    <dbReference type="NCBI Taxonomy" id="3047466"/>
    <lineage>
        <taxon>Bacteria</taxon>
        <taxon>Pseudomonadati</taxon>
        <taxon>Pseudomonadota</taxon>
        <taxon>Alphaproteobacteria</taxon>
        <taxon>Hyphomicrobiales</taxon>
        <taxon>Chelatococcaceae</taxon>
        <taxon>Chelatococcus</taxon>
    </lineage>
</organism>
<reference evidence="6 7" key="1">
    <citation type="submission" date="2023-05" db="EMBL/GenBank/DDBJ databases">
        <title>Chelatococcus sp. nov., a moderately thermophilic bacterium isolated from hot spring microbial mat.</title>
        <authorList>
            <person name="Hu C.-J."/>
            <person name="Li W.-J."/>
        </authorList>
    </citation>
    <scope>NUCLEOTIDE SEQUENCE [LARGE SCALE GENOMIC DNA]</scope>
    <source>
        <strain evidence="6 7">SYSU G07232</strain>
    </source>
</reference>
<dbReference type="PANTHER" id="PTHR30579">
    <property type="entry name" value="TRANSCRIPTIONAL REGULATOR"/>
    <property type="match status" value="1"/>
</dbReference>
<dbReference type="PRINTS" id="PR00039">
    <property type="entry name" value="HTHLYSR"/>
</dbReference>
<gene>
    <name evidence="6" type="ORF">QNA08_18440</name>
</gene>
<evidence type="ECO:0000256" key="4">
    <source>
        <dbReference type="ARBA" id="ARBA00023163"/>
    </source>
</evidence>
<keyword evidence="3" id="KW-0238">DNA-binding</keyword>
<dbReference type="Pfam" id="PF03466">
    <property type="entry name" value="LysR_substrate"/>
    <property type="match status" value="1"/>
</dbReference>
<dbReference type="EMBL" id="JASJEV010000020">
    <property type="protein sequence ID" value="MDJ1160196.1"/>
    <property type="molecule type" value="Genomic_DNA"/>
</dbReference>
<dbReference type="SUPFAM" id="SSF53850">
    <property type="entry name" value="Periplasmic binding protein-like II"/>
    <property type="match status" value="1"/>
</dbReference>
<dbReference type="InterPro" id="IPR000847">
    <property type="entry name" value="LysR_HTH_N"/>
</dbReference>
<evidence type="ECO:0000256" key="1">
    <source>
        <dbReference type="ARBA" id="ARBA00009437"/>
    </source>
</evidence>
<keyword evidence="7" id="KW-1185">Reference proteome</keyword>
<dbReference type="Gene3D" id="1.10.10.10">
    <property type="entry name" value="Winged helix-like DNA-binding domain superfamily/Winged helix DNA-binding domain"/>
    <property type="match status" value="1"/>
</dbReference>
<dbReference type="InterPro" id="IPR050176">
    <property type="entry name" value="LTTR"/>
</dbReference>
<dbReference type="InterPro" id="IPR036390">
    <property type="entry name" value="WH_DNA-bd_sf"/>
</dbReference>
<dbReference type="InterPro" id="IPR036388">
    <property type="entry name" value="WH-like_DNA-bd_sf"/>
</dbReference>
<dbReference type="Proteomes" id="UP001321492">
    <property type="component" value="Unassembled WGS sequence"/>
</dbReference>
<sequence length="290" mass="31216">MIRPPLDLEALAMLVAVVDAGSFTAAAARLGRSQSAVSLRIAELERRVSHRLLERDRRGVRLTDAGERLVGHARRMLAIADAAMVEMGGPAASGRVRLGIPDDYLDAFLQPLISRFVLAHPRVELEVRCELSYRLEALVGAGELDVAVVTRDAARPLGELLRREPVLWVAARGHRPELQEVLPLALFPEGCRCRPDILDALNRVGRAWRVAYTSSSTQGILLAVRTGLGVTALVESAIPAEQLRIIGEAEGLPPLHDVGIGLLTAKAAPLAARRLASHLREQLAPASVAA</sequence>
<accession>A0ABT7ANQ3</accession>
<dbReference type="PROSITE" id="PS50931">
    <property type="entry name" value="HTH_LYSR"/>
    <property type="match status" value="1"/>
</dbReference>
<dbReference type="PANTHER" id="PTHR30579:SF7">
    <property type="entry name" value="HTH-TYPE TRANSCRIPTIONAL REGULATOR LRHA-RELATED"/>
    <property type="match status" value="1"/>
</dbReference>
<feature type="domain" description="HTH lysR-type" evidence="5">
    <location>
        <begin position="6"/>
        <end position="63"/>
    </location>
</feature>
<proteinExistence type="inferred from homology"/>
<evidence type="ECO:0000259" key="5">
    <source>
        <dbReference type="PROSITE" id="PS50931"/>
    </source>
</evidence>
<dbReference type="InterPro" id="IPR005119">
    <property type="entry name" value="LysR_subst-bd"/>
</dbReference>
<name>A0ABT7ANQ3_9HYPH</name>
<dbReference type="SUPFAM" id="SSF46785">
    <property type="entry name" value="Winged helix' DNA-binding domain"/>
    <property type="match status" value="1"/>
</dbReference>
<dbReference type="Gene3D" id="3.40.190.10">
    <property type="entry name" value="Periplasmic binding protein-like II"/>
    <property type="match status" value="2"/>
</dbReference>
<keyword evidence="4" id="KW-0804">Transcription</keyword>
<comment type="similarity">
    <text evidence="1">Belongs to the LysR transcriptional regulatory family.</text>
</comment>
<dbReference type="Pfam" id="PF00126">
    <property type="entry name" value="HTH_1"/>
    <property type="match status" value="1"/>
</dbReference>